<gene>
    <name evidence="3" type="ORF">MNBD_GAMMA16-1743</name>
</gene>
<evidence type="ECO:0000256" key="1">
    <source>
        <dbReference type="SAM" id="Coils"/>
    </source>
</evidence>
<organism evidence="3">
    <name type="scientific">hydrothermal vent metagenome</name>
    <dbReference type="NCBI Taxonomy" id="652676"/>
    <lineage>
        <taxon>unclassified sequences</taxon>
        <taxon>metagenomes</taxon>
        <taxon>ecological metagenomes</taxon>
    </lineage>
</organism>
<sequence>MANKNQTVFLLSLILAISPGVYGANLFKWVDKEGNTHFGDAIPAEYVKEQHEEISNTGRVTIAHKRAKTKEELRIAQEQKDEAERLDKERLARKSIIDESDRILLDTYLTEKDLTRTKDRRIATLAGTIRLTENNIRLLNKTIDQLTIDAKEHDNEKKILRQLKIAKAQLFDYKNFISKKKKEQSHIRTTFDQDLERFRFLKDQS</sequence>
<dbReference type="AlphaFoldDB" id="A0A3B0ZY01"/>
<accession>A0A3B0ZY01</accession>
<evidence type="ECO:0000259" key="2">
    <source>
        <dbReference type="Pfam" id="PF13511"/>
    </source>
</evidence>
<feature type="domain" description="DUF4124" evidence="2">
    <location>
        <begin position="14"/>
        <end position="64"/>
    </location>
</feature>
<reference evidence="3" key="1">
    <citation type="submission" date="2018-06" db="EMBL/GenBank/DDBJ databases">
        <authorList>
            <person name="Zhirakovskaya E."/>
        </authorList>
    </citation>
    <scope>NUCLEOTIDE SEQUENCE</scope>
</reference>
<keyword evidence="1" id="KW-0175">Coiled coil</keyword>
<name>A0A3B0ZY01_9ZZZZ</name>
<proteinExistence type="predicted"/>
<feature type="coiled-coil region" evidence="1">
    <location>
        <begin position="129"/>
        <end position="163"/>
    </location>
</feature>
<dbReference type="Pfam" id="PF13511">
    <property type="entry name" value="DUF4124"/>
    <property type="match status" value="1"/>
</dbReference>
<dbReference type="EMBL" id="UOFO01000093">
    <property type="protein sequence ID" value="VAW86354.1"/>
    <property type="molecule type" value="Genomic_DNA"/>
</dbReference>
<dbReference type="InterPro" id="IPR025392">
    <property type="entry name" value="DUF4124"/>
</dbReference>
<protein>
    <recommendedName>
        <fullName evidence="2">DUF4124 domain-containing protein</fullName>
    </recommendedName>
</protein>
<evidence type="ECO:0000313" key="3">
    <source>
        <dbReference type="EMBL" id="VAW86354.1"/>
    </source>
</evidence>